<dbReference type="Gene3D" id="2.40.30.170">
    <property type="match status" value="1"/>
</dbReference>
<dbReference type="EMBL" id="JACHKA010000001">
    <property type="protein sequence ID" value="MBB5985872.1"/>
    <property type="molecule type" value="Genomic_DNA"/>
</dbReference>
<dbReference type="RefSeq" id="WP_260394799.1">
    <property type="nucleotide sequence ID" value="NZ_JACHKA010000001.1"/>
</dbReference>
<evidence type="ECO:0000313" key="6">
    <source>
        <dbReference type="EMBL" id="MBB5985872.1"/>
    </source>
</evidence>
<dbReference type="PANTHER" id="PTHR30469:SF37">
    <property type="entry name" value="RAGD PROTEIN"/>
    <property type="match status" value="1"/>
</dbReference>
<organism evidence="6 7">
    <name type="scientific">Sphingobium lignivorans</name>
    <dbReference type="NCBI Taxonomy" id="2735886"/>
    <lineage>
        <taxon>Bacteria</taxon>
        <taxon>Pseudomonadati</taxon>
        <taxon>Pseudomonadota</taxon>
        <taxon>Alphaproteobacteria</taxon>
        <taxon>Sphingomonadales</taxon>
        <taxon>Sphingomonadaceae</taxon>
        <taxon>Sphingobium</taxon>
    </lineage>
</organism>
<evidence type="ECO:0000256" key="2">
    <source>
        <dbReference type="SAM" id="Phobius"/>
    </source>
</evidence>
<keyword evidence="2" id="KW-0812">Transmembrane</keyword>
<dbReference type="PANTHER" id="PTHR30469">
    <property type="entry name" value="MULTIDRUG RESISTANCE PROTEIN MDTA"/>
    <property type="match status" value="1"/>
</dbReference>
<dbReference type="Gene3D" id="2.40.420.20">
    <property type="match status" value="1"/>
</dbReference>
<feature type="domain" description="CzcB-like barrel-sandwich hybrid" evidence="4">
    <location>
        <begin position="85"/>
        <end position="216"/>
    </location>
</feature>
<evidence type="ECO:0000313" key="7">
    <source>
        <dbReference type="Proteomes" id="UP001138540"/>
    </source>
</evidence>
<dbReference type="Gene3D" id="2.40.50.100">
    <property type="match status" value="1"/>
</dbReference>
<dbReference type="Pfam" id="PF25954">
    <property type="entry name" value="Beta-barrel_RND_2"/>
    <property type="match status" value="1"/>
</dbReference>
<evidence type="ECO:0000259" key="5">
    <source>
        <dbReference type="Pfam" id="PF25975"/>
    </source>
</evidence>
<dbReference type="InterPro" id="IPR058647">
    <property type="entry name" value="BSH_CzcB-like"/>
</dbReference>
<dbReference type="Pfam" id="PF25973">
    <property type="entry name" value="BSH_CzcB"/>
    <property type="match status" value="1"/>
</dbReference>
<feature type="domain" description="CusB-like beta-barrel" evidence="3">
    <location>
        <begin position="237"/>
        <end position="306"/>
    </location>
</feature>
<protein>
    <submittedName>
        <fullName evidence="6">RND family efflux transporter MFP subunit</fullName>
    </submittedName>
</protein>
<dbReference type="Pfam" id="PF25975">
    <property type="entry name" value="CzcB_C"/>
    <property type="match status" value="1"/>
</dbReference>
<sequence length="394" mass="41568">MHDATPPETPDALPARTARRMALTGAAVLLVIAAAGIAARQFGATEQRADVERAALPAVALVKPQPGKDTGQIVLPGVLEANNYAALYPRVDGYVRSWSADIGESVKAGQVLARIDAPEIAQALAEAKAGHRTALANQELAKTTAQRWSSMRKDGWVSAQALDEKSGDLAAKAAIAEAASASVHRLEALQRFTNIVAPFDGVVTSRSIEVGALARSSGAVDGPFYTIADVTRMRVFVQLPQSYSGAVHPGLKARMTLPEYPGETFEAVLVRSANAVDRRSGSVRIEFQAGNPKRALKPGAYAEVTIPVQNRTSTVRVPGSALIFGASGPHVAVVERGDRVRMKPVTLGRDDGQMVEIVAGLTRNEQVVDSPPEILETGDRVRVARSASAEAPAP</sequence>
<evidence type="ECO:0000259" key="3">
    <source>
        <dbReference type="Pfam" id="PF25954"/>
    </source>
</evidence>
<dbReference type="NCBIfam" id="TIGR01730">
    <property type="entry name" value="RND_mfp"/>
    <property type="match status" value="1"/>
</dbReference>
<dbReference type="Gene3D" id="1.10.287.470">
    <property type="entry name" value="Helix hairpin bin"/>
    <property type="match status" value="1"/>
</dbReference>
<keyword evidence="7" id="KW-1185">Reference proteome</keyword>
<comment type="similarity">
    <text evidence="1">Belongs to the membrane fusion protein (MFP) (TC 8.A.1) family.</text>
</comment>
<dbReference type="InterPro" id="IPR058649">
    <property type="entry name" value="CzcB_C"/>
</dbReference>
<dbReference type="Proteomes" id="UP001138540">
    <property type="component" value="Unassembled WGS sequence"/>
</dbReference>
<accession>A0ABR6NF24</accession>
<proteinExistence type="inferred from homology"/>
<gene>
    <name evidence="6" type="ORF">HNP60_001846</name>
</gene>
<keyword evidence="2" id="KW-1133">Transmembrane helix</keyword>
<feature type="transmembrane region" description="Helical" evidence="2">
    <location>
        <begin position="21"/>
        <end position="39"/>
    </location>
</feature>
<name>A0ABR6NF24_9SPHN</name>
<keyword evidence="2" id="KW-0472">Membrane</keyword>
<dbReference type="InterPro" id="IPR058792">
    <property type="entry name" value="Beta-barrel_RND_2"/>
</dbReference>
<dbReference type="SUPFAM" id="SSF111369">
    <property type="entry name" value="HlyD-like secretion proteins"/>
    <property type="match status" value="1"/>
</dbReference>
<reference evidence="6 7" key="1">
    <citation type="submission" date="2020-08" db="EMBL/GenBank/DDBJ databases">
        <title>Exploring microbial biodiversity for novel pathways involved in the catabolism of aromatic compounds derived from lignin.</title>
        <authorList>
            <person name="Elkins J."/>
        </authorList>
    </citation>
    <scope>NUCLEOTIDE SEQUENCE [LARGE SCALE GENOMIC DNA]</scope>
    <source>
        <strain evidence="6 7">B1D3A</strain>
    </source>
</reference>
<feature type="domain" description="CzcB-like C-terminal circularly permuted SH3-like" evidence="5">
    <location>
        <begin position="334"/>
        <end position="368"/>
    </location>
</feature>
<comment type="caution">
    <text evidence="6">The sequence shown here is derived from an EMBL/GenBank/DDBJ whole genome shotgun (WGS) entry which is preliminary data.</text>
</comment>
<evidence type="ECO:0000256" key="1">
    <source>
        <dbReference type="ARBA" id="ARBA00009477"/>
    </source>
</evidence>
<evidence type="ECO:0000259" key="4">
    <source>
        <dbReference type="Pfam" id="PF25973"/>
    </source>
</evidence>
<dbReference type="InterPro" id="IPR006143">
    <property type="entry name" value="RND_pump_MFP"/>
</dbReference>